<keyword evidence="6" id="KW-1185">Reference proteome</keyword>
<dbReference type="STRING" id="331113.SNE_A10400"/>
<dbReference type="OrthoDB" id="9815709at2"/>
<dbReference type="InterPro" id="IPR000352">
    <property type="entry name" value="Pep_chain_release_fac_I"/>
</dbReference>
<keyword evidence="2" id="KW-0809">Transit peptide</keyword>
<dbReference type="AlphaFoldDB" id="F8L815"/>
<comment type="similarity">
    <text evidence="1">Belongs to the prokaryotic/mitochondrial release factor family.</text>
</comment>
<dbReference type="KEGG" id="sng:SNE_A10400"/>
<evidence type="ECO:0000256" key="2">
    <source>
        <dbReference type="ARBA" id="ARBA00022946"/>
    </source>
</evidence>
<feature type="compositionally biased region" description="Basic and acidic residues" evidence="3">
    <location>
        <begin position="89"/>
        <end position="99"/>
    </location>
</feature>
<accession>F8L815</accession>
<dbReference type="RefSeq" id="WP_013943384.1">
    <property type="nucleotide sequence ID" value="NC_015713.1"/>
</dbReference>
<dbReference type="Gene3D" id="3.30.160.20">
    <property type="match status" value="1"/>
</dbReference>
<dbReference type="HOGENOM" id="CLU_089470_4_3_0"/>
<name>F8L815_SIMNZ</name>
<dbReference type="InterPro" id="IPR052405">
    <property type="entry name" value="Mito_Transl_Release_Factor"/>
</dbReference>
<dbReference type="PANTHER" id="PTHR46203">
    <property type="entry name" value="PROBABLE PEPTIDE CHAIN RELEASE FACTOR C12ORF65"/>
    <property type="match status" value="1"/>
</dbReference>
<feature type="domain" description="Prokaryotic-type class I peptide chain release factors" evidence="4">
    <location>
        <begin position="18"/>
        <end position="128"/>
    </location>
</feature>
<dbReference type="Pfam" id="PF00472">
    <property type="entry name" value="RF-1"/>
    <property type="match status" value="1"/>
</dbReference>
<evidence type="ECO:0000256" key="1">
    <source>
        <dbReference type="ARBA" id="ARBA00010835"/>
    </source>
</evidence>
<evidence type="ECO:0000313" key="6">
    <source>
        <dbReference type="Proteomes" id="UP000000496"/>
    </source>
</evidence>
<feature type="compositionally biased region" description="Basic residues" evidence="3">
    <location>
        <begin position="100"/>
        <end position="131"/>
    </location>
</feature>
<dbReference type="SUPFAM" id="SSF75620">
    <property type="entry name" value="Release factor"/>
    <property type="match status" value="1"/>
</dbReference>
<sequence length="138" mass="16432">MPIRKEKLDALHERMEELGIREDDLLEKFILGSGKGGQKVNKTASCVYLKHIPTHIEVKCQQDRSREMNRFLARRELCEQIASKIHQEKTAKKQLIEKIKRQKKKRSRRAKEKMLKEKKKRSEIKSHRSSPTHKENYD</sequence>
<reference key="1">
    <citation type="journal article" date="2011" name="Mol. Biol. Evol.">
        <title>Unity in variety -- the pan-genome of the Chlamydiae.</title>
        <authorList>
            <person name="Collingro A."/>
            <person name="Tischler P."/>
            <person name="Weinmaier T."/>
            <person name="Penz T."/>
            <person name="Heinz E."/>
            <person name="Brunham R.C."/>
            <person name="Read T.D."/>
            <person name="Bavoil P.M."/>
            <person name="Sachse K."/>
            <person name="Kahane S."/>
            <person name="Friedman M.G."/>
            <person name="Rattei T."/>
            <person name="Myers G.S.A."/>
            <person name="Horn M."/>
        </authorList>
    </citation>
    <scope>NUCLEOTIDE SEQUENCE</scope>
    <source>
        <strain>Z</strain>
    </source>
</reference>
<dbReference type="Proteomes" id="UP000000496">
    <property type="component" value="Chromosome gsn.131"/>
</dbReference>
<reference evidence="5 6" key="2">
    <citation type="journal article" date="2011" name="Mol. Biol. Evol.">
        <title>Unity in variety--the pan-genome of the Chlamydiae.</title>
        <authorList>
            <person name="Collingro A."/>
            <person name="Tischler P."/>
            <person name="Weinmaier T."/>
            <person name="Penz T."/>
            <person name="Heinz E."/>
            <person name="Brunham R.C."/>
            <person name="Read T.D."/>
            <person name="Bavoil P.M."/>
            <person name="Sachse K."/>
            <person name="Kahane S."/>
            <person name="Friedman M.G."/>
            <person name="Rattei T."/>
            <person name="Myers G.S."/>
            <person name="Horn M."/>
        </authorList>
    </citation>
    <scope>NUCLEOTIDE SEQUENCE [LARGE SCALE GENOMIC DNA]</scope>
    <source>
        <strain evidence="6">ATCC VR-1471 / Z</strain>
    </source>
</reference>
<dbReference type="GO" id="GO:0003747">
    <property type="term" value="F:translation release factor activity"/>
    <property type="evidence" value="ECO:0007669"/>
    <property type="project" value="InterPro"/>
</dbReference>
<dbReference type="InterPro" id="IPR045853">
    <property type="entry name" value="Pep_chain_release_fac_I_sf"/>
</dbReference>
<dbReference type="eggNOG" id="COG1186">
    <property type="taxonomic scope" value="Bacteria"/>
</dbReference>
<organism evidence="5 6">
    <name type="scientific">Simkania negevensis (strain ATCC VR-1471 / DSM 27360 / Z)</name>
    <dbReference type="NCBI Taxonomy" id="331113"/>
    <lineage>
        <taxon>Bacteria</taxon>
        <taxon>Pseudomonadati</taxon>
        <taxon>Chlamydiota</taxon>
        <taxon>Chlamydiia</taxon>
        <taxon>Parachlamydiales</taxon>
        <taxon>Simkaniaceae</taxon>
        <taxon>Simkania</taxon>
    </lineage>
</organism>
<proteinExistence type="inferred from homology"/>
<gene>
    <name evidence="5" type="primary">prfA3</name>
    <name evidence="5" type="ordered locus">SNE_A10400</name>
</gene>
<evidence type="ECO:0000313" key="5">
    <source>
        <dbReference type="EMBL" id="CCB88917.1"/>
    </source>
</evidence>
<feature type="region of interest" description="Disordered" evidence="3">
    <location>
        <begin position="89"/>
        <end position="138"/>
    </location>
</feature>
<evidence type="ECO:0000259" key="4">
    <source>
        <dbReference type="Pfam" id="PF00472"/>
    </source>
</evidence>
<evidence type="ECO:0000256" key="3">
    <source>
        <dbReference type="SAM" id="MobiDB-lite"/>
    </source>
</evidence>
<dbReference type="PANTHER" id="PTHR46203:SF1">
    <property type="entry name" value="MITOCHONDRIAL TRANSLATION RELEASE FACTOR IN RESCUE"/>
    <property type="match status" value="1"/>
</dbReference>
<protein>
    <submittedName>
        <fullName evidence="5">Putative peptide chain release factor 1</fullName>
    </submittedName>
</protein>
<dbReference type="EMBL" id="FR872582">
    <property type="protein sequence ID" value="CCB88917.1"/>
    <property type="molecule type" value="Genomic_DNA"/>
</dbReference>